<feature type="compositionally biased region" description="Low complexity" evidence="1">
    <location>
        <begin position="612"/>
        <end position="621"/>
    </location>
</feature>
<sequence length="1235" mass="135547">MAPAQLGLGLNHALNALFPLHANGLEPFLSRIPWRTGLIPGGSARLSSRLARENPYYDLADCMDNVGRALFASGSSLVWMGVINVFVRPPEETLRPNSIVALGSTPVFERVTTILTAYRVLDTFACLHEEAPIPAIPVPRRFAWKPHSVGWPKSLHDWPKLLAKAQSNVKQAMQGLQYIAFEEKDNPFRGLAALYKMKAMQDGAYILASIQLCALHLAMIRNLGSDQKQDLPNQIIPAMPASADGIIKHAERMTSAKMNQEAEDYIRRVVEGDRSRVDTPLVHSLLLSPLSVLVGNAVTRKYDRETAIIYSYCLGNERPALLSQIETTLFMAIHDVSMDSKSVFEALPAFFNDLDWDAIGRVSDTERKWFQVDLEQAGATKAASEPTKVADDAELMTASVGTSISGELSHHEPDPAHSVTSRLPNASDGELEVQDTHDPSSRIQPTVSSADVPVETPPADSAHNTPSTSGSHTPRISSHADPTAPISCASPPTTLSVARTESAEQATFDNESSSGFPQITTLSSDIVSTQRLDALGSPASDTITHDSPEDLFLSSSQAESLDCTPEPQTSLSQPPNPATSHCCEHEILSSFATLSDEQTSSDDLEDFDETSSQRSSNSSLSPRGCTPVPASPALPDHLIVLPDQDYTVNEYPHTSSFQPPSTHNSGESCPNFAPLNPFFHPSANALSSDFDGRTTDCDGDISHWLESSLASSTLFSPADEFTNLTTVYSLDQELCNVSSPAFQLVASIQPSGSEIGQKRPRSPDECEHGRGVDSSKKPRLEASDNQSNAYTSISHHSVEPRGLYLSSHGSASCPIDISELFPQSLPEVLARVASEDENVTFYDQHISNESGSVDALRRLPMSRFQALAAPFHALETIAYSVTFNRGSLFRMDVPPSHTVHWHIILSEGGTRSWQTAPDGFGTEIVVLTGELWIVLCRPPDGQDHKVFGWATAYLNFFEKTDDPEGPFKLEAIRLRCGESCLLKPNTLYFMYAIETTVCRGRYFYPSTDLQGIQFGIIHTFVLGRLVSPDTVSNSRSLISRIILFLHDLLVMKRHVHNEVLSRYIPKLDSFDSVLELFSMINTGVLFPVFTKLRRRTPEEVSYACLIRGAALDMGQWFFHQYELTSTSSGAAIDGPQQFWGKYLTMQSVCIYQYKLEADRRYPTFSTSVSATDLLSEISNCVKSSKLDNWNDAVFAIDNCQLSSLAWCPVAGAQFGIRERPSQAGYPTSPLLLFLP</sequence>
<feature type="non-terminal residue" evidence="2">
    <location>
        <position position="1"/>
    </location>
</feature>
<name>A0A9W8JE06_9AGAR</name>
<proteinExistence type="predicted"/>
<feature type="region of interest" description="Disordered" evidence="1">
    <location>
        <begin position="557"/>
        <end position="579"/>
    </location>
</feature>
<dbReference type="EMBL" id="JANBPK010000807">
    <property type="protein sequence ID" value="KAJ2931543.1"/>
    <property type="molecule type" value="Genomic_DNA"/>
</dbReference>
<comment type="caution">
    <text evidence="2">The sequence shown here is derived from an EMBL/GenBank/DDBJ whole genome shotgun (WGS) entry which is preliminary data.</text>
</comment>
<protein>
    <submittedName>
        <fullName evidence="2">Uncharacterized protein</fullName>
    </submittedName>
</protein>
<dbReference type="AlphaFoldDB" id="A0A9W8JE06"/>
<evidence type="ECO:0000313" key="3">
    <source>
        <dbReference type="Proteomes" id="UP001140091"/>
    </source>
</evidence>
<feature type="region of interest" description="Disordered" evidence="1">
    <location>
        <begin position="596"/>
        <end position="635"/>
    </location>
</feature>
<feature type="region of interest" description="Disordered" evidence="1">
    <location>
        <begin position="404"/>
        <end position="519"/>
    </location>
</feature>
<accession>A0A9W8JE06</accession>
<organism evidence="2 3">
    <name type="scientific">Candolleomyces eurysporus</name>
    <dbReference type="NCBI Taxonomy" id="2828524"/>
    <lineage>
        <taxon>Eukaryota</taxon>
        <taxon>Fungi</taxon>
        <taxon>Dikarya</taxon>
        <taxon>Basidiomycota</taxon>
        <taxon>Agaricomycotina</taxon>
        <taxon>Agaricomycetes</taxon>
        <taxon>Agaricomycetidae</taxon>
        <taxon>Agaricales</taxon>
        <taxon>Agaricineae</taxon>
        <taxon>Psathyrellaceae</taxon>
        <taxon>Candolleomyces</taxon>
    </lineage>
</organism>
<dbReference type="Proteomes" id="UP001140091">
    <property type="component" value="Unassembled WGS sequence"/>
</dbReference>
<feature type="region of interest" description="Disordered" evidence="1">
    <location>
        <begin position="750"/>
        <end position="788"/>
    </location>
</feature>
<feature type="compositionally biased region" description="Polar residues" evidence="1">
    <location>
        <begin position="490"/>
        <end position="519"/>
    </location>
</feature>
<keyword evidence="3" id="KW-1185">Reference proteome</keyword>
<feature type="compositionally biased region" description="Polar residues" evidence="1">
    <location>
        <begin position="462"/>
        <end position="476"/>
    </location>
</feature>
<evidence type="ECO:0000256" key="1">
    <source>
        <dbReference type="SAM" id="MobiDB-lite"/>
    </source>
</evidence>
<gene>
    <name evidence="2" type="ORF">H1R20_g5546</name>
</gene>
<feature type="compositionally biased region" description="Acidic residues" evidence="1">
    <location>
        <begin position="599"/>
        <end position="609"/>
    </location>
</feature>
<reference evidence="2" key="1">
    <citation type="submission" date="2022-06" db="EMBL/GenBank/DDBJ databases">
        <title>Genome Sequence of Candolleomyces eurysporus.</title>
        <authorList>
            <person name="Buettner E."/>
        </authorList>
    </citation>
    <scope>NUCLEOTIDE SEQUENCE</scope>
    <source>
        <strain evidence="2">VTCC 930004</strain>
    </source>
</reference>
<feature type="compositionally biased region" description="Basic and acidic residues" evidence="1">
    <location>
        <begin position="761"/>
        <end position="782"/>
    </location>
</feature>
<evidence type="ECO:0000313" key="2">
    <source>
        <dbReference type="EMBL" id="KAJ2931543.1"/>
    </source>
</evidence>
<dbReference type="OrthoDB" id="3062275at2759"/>